<dbReference type="InterPro" id="IPR001810">
    <property type="entry name" value="F-box_dom"/>
</dbReference>
<dbReference type="InterPro" id="IPR032675">
    <property type="entry name" value="LRR_dom_sf"/>
</dbReference>
<protein>
    <recommendedName>
        <fullName evidence="1">F-box domain-containing protein</fullName>
    </recommendedName>
</protein>
<dbReference type="EMBL" id="NHYE01000976">
    <property type="protein sequence ID" value="PPR00961.1"/>
    <property type="molecule type" value="Genomic_DNA"/>
</dbReference>
<dbReference type="SUPFAM" id="SSF52047">
    <property type="entry name" value="RNI-like"/>
    <property type="match status" value="1"/>
</dbReference>
<evidence type="ECO:0000313" key="3">
    <source>
        <dbReference type="Proteomes" id="UP000284706"/>
    </source>
</evidence>
<evidence type="ECO:0000313" key="2">
    <source>
        <dbReference type="EMBL" id="PPR00961.1"/>
    </source>
</evidence>
<organism evidence="2 3">
    <name type="scientific">Gymnopilus dilepis</name>
    <dbReference type="NCBI Taxonomy" id="231916"/>
    <lineage>
        <taxon>Eukaryota</taxon>
        <taxon>Fungi</taxon>
        <taxon>Dikarya</taxon>
        <taxon>Basidiomycota</taxon>
        <taxon>Agaricomycotina</taxon>
        <taxon>Agaricomycetes</taxon>
        <taxon>Agaricomycetidae</taxon>
        <taxon>Agaricales</taxon>
        <taxon>Agaricineae</taxon>
        <taxon>Hymenogastraceae</taxon>
        <taxon>Gymnopilus</taxon>
    </lineage>
</organism>
<evidence type="ECO:0000259" key="1">
    <source>
        <dbReference type="Pfam" id="PF12937"/>
    </source>
</evidence>
<gene>
    <name evidence="2" type="ORF">CVT26_015555</name>
</gene>
<dbReference type="InterPro" id="IPR036047">
    <property type="entry name" value="F-box-like_dom_sf"/>
</dbReference>
<dbReference type="Gene3D" id="1.20.1280.50">
    <property type="match status" value="1"/>
</dbReference>
<name>A0A409YD96_9AGAR</name>
<reference evidence="2 3" key="1">
    <citation type="journal article" date="2018" name="Evol. Lett.">
        <title>Horizontal gene cluster transfer increased hallucinogenic mushroom diversity.</title>
        <authorList>
            <person name="Reynolds H.T."/>
            <person name="Vijayakumar V."/>
            <person name="Gluck-Thaler E."/>
            <person name="Korotkin H.B."/>
            <person name="Matheny P.B."/>
            <person name="Slot J.C."/>
        </authorList>
    </citation>
    <scope>NUCLEOTIDE SEQUENCE [LARGE SCALE GENOMIC DNA]</scope>
    <source>
        <strain evidence="2 3">SRW20</strain>
    </source>
</reference>
<accession>A0A409YD96</accession>
<proteinExistence type="predicted"/>
<sequence>MTLSCKAPRRVLFPISAHRQPTNVKKKKKKSRQLSTNWVIRFVPAELWRSIFRFVSASSPFDESGILRILGVSQVCSSWRSITDNSPELWTNVVLRYNGKKKRSFPNANFHSYVLKKSRGLPLTMGILAATLPTFSSVKDTKALELYLKAMHRAKMLRLQDADILYNYIFQHSREEDIPDLVQPGLLLEKIEIDMASDAAQGSVFPLLSRLWKPAPLVSSMSFFGLNVGEIDFQAFRDTKFPFHQITSLEFNCPVFDDTLELMVSLMPALVNISLHSICQLGDDFPDPTREELLDLRTVSLGGPSYITSKDQDLSPLMDFFEYFSAPALTTLRLSFDSGWTPESFTSFLERSTARIQHLHFDILDATDSHRIECLKLLPSLRTLNLSFTAGLTRDFEQTSLIGKHFLDAMSEWDASEKQFVICPRLKQLTIDYDTLADPTTVAFADMVEDRWRLSTAGKKREFEVVVKEAARLGGSQKSVSEMVRLLLLQKVGLKLVVEPRSWLEGVFDRNLL</sequence>
<dbReference type="InParanoid" id="A0A409YD96"/>
<dbReference type="Proteomes" id="UP000284706">
    <property type="component" value="Unassembled WGS sequence"/>
</dbReference>
<dbReference type="Pfam" id="PF12937">
    <property type="entry name" value="F-box-like"/>
    <property type="match status" value="1"/>
</dbReference>
<dbReference type="OrthoDB" id="2269034at2759"/>
<feature type="domain" description="F-box" evidence="1">
    <location>
        <begin position="43"/>
        <end position="96"/>
    </location>
</feature>
<dbReference type="Gene3D" id="3.80.10.10">
    <property type="entry name" value="Ribonuclease Inhibitor"/>
    <property type="match status" value="1"/>
</dbReference>
<keyword evidence="3" id="KW-1185">Reference proteome</keyword>
<dbReference type="AlphaFoldDB" id="A0A409YD96"/>
<comment type="caution">
    <text evidence="2">The sequence shown here is derived from an EMBL/GenBank/DDBJ whole genome shotgun (WGS) entry which is preliminary data.</text>
</comment>
<dbReference type="SUPFAM" id="SSF81383">
    <property type="entry name" value="F-box domain"/>
    <property type="match status" value="1"/>
</dbReference>